<dbReference type="AlphaFoldDB" id="A0A5P0ZI16"/>
<dbReference type="PANTHER" id="PTHR42756">
    <property type="entry name" value="TRANSCRIPTIONAL REGULATOR, MARR"/>
    <property type="match status" value="1"/>
</dbReference>
<dbReference type="InterPro" id="IPR036390">
    <property type="entry name" value="WH_DNA-bd_sf"/>
</dbReference>
<organism evidence="5 6">
    <name type="scientific">Companilactobacillus mishanensis</name>
    <dbReference type="NCBI Taxonomy" id="2486008"/>
    <lineage>
        <taxon>Bacteria</taxon>
        <taxon>Bacillati</taxon>
        <taxon>Bacillota</taxon>
        <taxon>Bacilli</taxon>
        <taxon>Lactobacillales</taxon>
        <taxon>Lactobacillaceae</taxon>
        <taxon>Companilactobacillus</taxon>
    </lineage>
</organism>
<reference evidence="5 6" key="1">
    <citation type="journal article" date="2019" name="Syst. Appl. Microbiol.">
        <title>Polyphasic characterization of two novel Lactobacillus spp. isolated from blown salami packages: Description of Lactobacillus halodurans sp. nov. and Lactobacillus salsicarnum sp. nov.</title>
        <authorList>
            <person name="Schuster J.A."/>
            <person name="Klingl A."/>
            <person name="Vogel R.F."/>
            <person name="Ehrmann M.A."/>
        </authorList>
    </citation>
    <scope>NUCLEOTIDE SEQUENCE [LARGE SCALE GENOMIC DNA]</scope>
    <source>
        <strain evidence="5 6">TMW 1.2118</strain>
    </source>
</reference>
<dbReference type="GO" id="GO:0003700">
    <property type="term" value="F:DNA-binding transcription factor activity"/>
    <property type="evidence" value="ECO:0007669"/>
    <property type="project" value="InterPro"/>
</dbReference>
<dbReference type="InterPro" id="IPR036388">
    <property type="entry name" value="WH-like_DNA-bd_sf"/>
</dbReference>
<dbReference type="GO" id="GO:0003677">
    <property type="term" value="F:DNA binding"/>
    <property type="evidence" value="ECO:0007669"/>
    <property type="project" value="UniProtKB-KW"/>
</dbReference>
<dbReference type="PRINTS" id="PR00598">
    <property type="entry name" value="HTHMARR"/>
</dbReference>
<dbReference type="Proteomes" id="UP000380386">
    <property type="component" value="Unassembled WGS sequence"/>
</dbReference>
<accession>A0A5P0ZI16</accession>
<protein>
    <submittedName>
        <fullName evidence="5">MarR family transcriptional regulator</fullName>
    </submittedName>
</protein>
<keyword evidence="2" id="KW-0238">DNA-binding</keyword>
<evidence type="ECO:0000313" key="5">
    <source>
        <dbReference type="EMBL" id="MQS52726.1"/>
    </source>
</evidence>
<sequence>MSKFTDELMKKFHFVGKASNAFMHQNKQRLTGQQRVLAILRLEDNLSQSYLQEVLDLRPSSLAELLKKLEDSGDITRKEDEADKRIKRVILTDQGREKADENASFKAEDISADFFSGLSESEQQEFESLLDKISNGWDDDFKKQADSFVDPMDRFASMQKMRDEMMKKYGDDFEKMSPDDIKHMRHEMRHNMKEMGDHGMGIHGCGGPGMGRHMRDGMRMGHRSDFWYGNRF</sequence>
<dbReference type="RefSeq" id="WP_153383271.1">
    <property type="nucleotide sequence ID" value="NZ_VDFM01000007.1"/>
</dbReference>
<comment type="caution">
    <text evidence="5">The sequence shown here is derived from an EMBL/GenBank/DDBJ whole genome shotgun (WGS) entry which is preliminary data.</text>
</comment>
<dbReference type="SMART" id="SM00347">
    <property type="entry name" value="HTH_MARR"/>
    <property type="match status" value="1"/>
</dbReference>
<evidence type="ECO:0000256" key="1">
    <source>
        <dbReference type="ARBA" id="ARBA00023015"/>
    </source>
</evidence>
<dbReference type="PANTHER" id="PTHR42756:SF1">
    <property type="entry name" value="TRANSCRIPTIONAL REPRESSOR OF EMRAB OPERON"/>
    <property type="match status" value="1"/>
</dbReference>
<evidence type="ECO:0000256" key="2">
    <source>
        <dbReference type="ARBA" id="ARBA00023125"/>
    </source>
</evidence>
<dbReference type="EMBL" id="VDFM01000007">
    <property type="protein sequence ID" value="MQS52726.1"/>
    <property type="molecule type" value="Genomic_DNA"/>
</dbReference>
<dbReference type="Pfam" id="PF01047">
    <property type="entry name" value="MarR"/>
    <property type="match status" value="1"/>
</dbReference>
<proteinExistence type="predicted"/>
<dbReference type="SUPFAM" id="SSF46785">
    <property type="entry name" value="Winged helix' DNA-binding domain"/>
    <property type="match status" value="1"/>
</dbReference>
<evidence type="ECO:0000256" key="3">
    <source>
        <dbReference type="ARBA" id="ARBA00023163"/>
    </source>
</evidence>
<dbReference type="OrthoDB" id="3254893at2"/>
<evidence type="ECO:0000259" key="4">
    <source>
        <dbReference type="PROSITE" id="PS50995"/>
    </source>
</evidence>
<feature type="domain" description="HTH marR-type" evidence="4">
    <location>
        <begin position="1"/>
        <end position="135"/>
    </location>
</feature>
<keyword evidence="3" id="KW-0804">Transcription</keyword>
<evidence type="ECO:0000313" key="6">
    <source>
        <dbReference type="Proteomes" id="UP000380386"/>
    </source>
</evidence>
<gene>
    <name evidence="5" type="ORF">FHL02_06790</name>
</gene>
<dbReference type="Gene3D" id="1.10.10.10">
    <property type="entry name" value="Winged helix-like DNA-binding domain superfamily/Winged helix DNA-binding domain"/>
    <property type="match status" value="1"/>
</dbReference>
<dbReference type="PROSITE" id="PS50995">
    <property type="entry name" value="HTH_MARR_2"/>
    <property type="match status" value="1"/>
</dbReference>
<name>A0A5P0ZI16_9LACO</name>
<keyword evidence="1" id="KW-0805">Transcription regulation</keyword>
<dbReference type="InterPro" id="IPR000835">
    <property type="entry name" value="HTH_MarR-typ"/>
</dbReference>